<feature type="binding site" evidence="8">
    <location>
        <position position="528"/>
    </location>
    <ligand>
        <name>Zn(2+)</name>
        <dbReference type="ChEBI" id="CHEBI:29105"/>
        <label>1</label>
    </ligand>
</feature>
<dbReference type="Pfam" id="PF17764">
    <property type="entry name" value="PriA_3primeBD"/>
    <property type="match status" value="1"/>
</dbReference>
<keyword evidence="7 8" id="KW-0238">DNA-binding</keyword>
<comment type="cofactor">
    <cofactor evidence="8">
        <name>Zn(2+)</name>
        <dbReference type="ChEBI" id="CHEBI:29105"/>
    </cofactor>
    <text evidence="8">Binds 2 zinc ions per subunit.</text>
</comment>
<dbReference type="EMBL" id="JBHUOP010000001">
    <property type="protein sequence ID" value="MFD2839608.1"/>
    <property type="molecule type" value="Genomic_DNA"/>
</dbReference>
<feature type="binding site" evidence="8">
    <location>
        <position position="531"/>
    </location>
    <ligand>
        <name>Zn(2+)</name>
        <dbReference type="ChEBI" id="CHEBI:29105"/>
        <label>1</label>
    </ligand>
</feature>
<comment type="function">
    <text evidence="8">Initiates the restart of stalled replication forks, which reloads the replicative helicase on sites other than the origin of replication. Recognizes and binds to abandoned replication forks and remodels them to uncover a helicase loading site. Promotes assembly of the primosome at these replication forks.</text>
</comment>
<sequence>MSTDFGEQLAFSGLESVGRKKRSSRNSTAGAVKIAEQLPVASVVVERLPIHLDQYFDYLVPAKFADAAVPGALVKVPFGGQQLDGYIVARTESSSHTGRLMPLKSVVSRVSLLSDDSLAFYRRVADYYGGSLADVIRLAIPPRHAATEKAFIERFHADTEPEGDAEGIVGNEVDAENPASSDITDESETASAAGATSGAGLVDWSDLWDDYLAGRAYLDHLTAACAVQAGDGEPVSAPRAVWTSLPGWGAPGLVSAAGVEEMDLSSVPHWAAAIASLALLTRAAGKRMLVVVPSAKEVNRVCDALLLAGFVSGHSPEGAASFVTLTHELSAAKRYGNYLVAGGGLVDVVVGTRAAAFAPLPEVGLLVCWDDGDESHQDLHAPYPHSREVLSLRSEQYGSALVIGGLGRTLHAQSLLASGWAGEIVAPREVLRVRAPHVVEFGEHEIAQDSGGKNGRLPQRVWRDIRAGLDRGPVLIQVPRAGYVPYVACARCREAAKCTHCHGPLGLDSAGGAPQCRWCGALSGAWECDACGFTGLRAMRIGAERTAEELGRAFPGVPVIYSAARAREGVVETIRSRPSLVIATPGAEPYVPGGYVLGVLLDAHVSSAGSGLYAHQEALERWQQAAGLVRSRHQGGRVYLVGVGAALPTQALVRWDAPGMAERELAERQELHLPPSWRVASISGDRLSVAQFLDALTLPDEAEVLGPVVVDDPDGQTLDDLPYVRAILRVPVRLGRELARAINAMSRIASAKRLGQRISIVLDPKELL</sequence>
<evidence type="ECO:0000256" key="9">
    <source>
        <dbReference type="SAM" id="MobiDB-lite"/>
    </source>
</evidence>
<evidence type="ECO:0000313" key="11">
    <source>
        <dbReference type="EMBL" id="MFD2839608.1"/>
    </source>
</evidence>
<dbReference type="Proteomes" id="UP001597391">
    <property type="component" value="Unassembled WGS sequence"/>
</dbReference>
<dbReference type="InterPro" id="IPR042115">
    <property type="entry name" value="PriA_3primeBD_sf"/>
</dbReference>
<evidence type="ECO:0000259" key="10">
    <source>
        <dbReference type="Pfam" id="PF17764"/>
    </source>
</evidence>
<dbReference type="PANTHER" id="PTHR30580:SF0">
    <property type="entry name" value="PRIMOSOMAL PROTEIN N"/>
    <property type="match status" value="1"/>
</dbReference>
<proteinExistence type="inferred from homology"/>
<feature type="binding site" evidence="8">
    <location>
        <position position="519"/>
    </location>
    <ligand>
        <name>Zn(2+)</name>
        <dbReference type="ChEBI" id="CHEBI:29105"/>
        <label>2</label>
    </ligand>
</feature>
<comment type="caution">
    <text evidence="11">The sequence shown here is derived from an EMBL/GenBank/DDBJ whole genome shotgun (WGS) entry which is preliminary data.</text>
</comment>
<keyword evidence="4 8" id="KW-0547">Nucleotide-binding</keyword>
<dbReference type="Gene3D" id="3.40.1440.60">
    <property type="entry name" value="PriA, 3(prime) DNA-binding domain"/>
    <property type="match status" value="1"/>
</dbReference>
<dbReference type="InterPro" id="IPR041222">
    <property type="entry name" value="PriA_3primeBD"/>
</dbReference>
<evidence type="ECO:0000256" key="8">
    <source>
        <dbReference type="HAMAP-Rule" id="MF_00983"/>
    </source>
</evidence>
<feature type="binding site" evidence="8">
    <location>
        <position position="489"/>
    </location>
    <ligand>
        <name>Zn(2+)</name>
        <dbReference type="ChEBI" id="CHEBI:29105"/>
        <label>1</label>
    </ligand>
</feature>
<organism evidence="11 12">
    <name type="scientific">Populibacterium corticicola</name>
    <dbReference type="NCBI Taxonomy" id="1812826"/>
    <lineage>
        <taxon>Bacteria</taxon>
        <taxon>Bacillati</taxon>
        <taxon>Actinomycetota</taxon>
        <taxon>Actinomycetes</taxon>
        <taxon>Micrococcales</taxon>
        <taxon>Jonesiaceae</taxon>
        <taxon>Populibacterium</taxon>
    </lineage>
</organism>
<comment type="similarity">
    <text evidence="8">Belongs to the helicase family. PriA subfamily.</text>
</comment>
<dbReference type="HAMAP" id="MF_00983">
    <property type="entry name" value="PriA"/>
    <property type="match status" value="1"/>
</dbReference>
<protein>
    <recommendedName>
        <fullName evidence="8">Probable replication restart protein PriA</fullName>
    </recommendedName>
    <alternativeName>
        <fullName evidence="8">Putative ATP-dependent DNA helicase PriA</fullName>
    </alternativeName>
</protein>
<keyword evidence="12" id="KW-1185">Reference proteome</keyword>
<dbReference type="InterPro" id="IPR027417">
    <property type="entry name" value="P-loop_NTPase"/>
</dbReference>
<name>A0ABW5XFJ7_9MICO</name>
<evidence type="ECO:0000256" key="3">
    <source>
        <dbReference type="ARBA" id="ARBA00022723"/>
    </source>
</evidence>
<gene>
    <name evidence="8" type="primary">priA</name>
    <name evidence="11" type="ORF">ACFSYH_03385</name>
</gene>
<feature type="domain" description="Primosomal protein N' 3' DNA-binding" evidence="10">
    <location>
        <begin position="48"/>
        <end position="141"/>
    </location>
</feature>
<dbReference type="InterPro" id="IPR005259">
    <property type="entry name" value="PriA"/>
</dbReference>
<keyword evidence="2 8" id="KW-0235">DNA replication</keyword>
<keyword evidence="1 8" id="KW-0639">Primosome</keyword>
<reference evidence="12" key="1">
    <citation type="journal article" date="2019" name="Int. J. Syst. Evol. Microbiol.">
        <title>The Global Catalogue of Microorganisms (GCM) 10K type strain sequencing project: providing services to taxonomists for standard genome sequencing and annotation.</title>
        <authorList>
            <consortium name="The Broad Institute Genomics Platform"/>
            <consortium name="The Broad Institute Genome Sequencing Center for Infectious Disease"/>
            <person name="Wu L."/>
            <person name="Ma J."/>
        </authorList>
    </citation>
    <scope>NUCLEOTIDE SEQUENCE [LARGE SCALE GENOMIC DNA]</scope>
    <source>
        <strain evidence="12">KCTC 33576</strain>
    </source>
</reference>
<evidence type="ECO:0000256" key="4">
    <source>
        <dbReference type="ARBA" id="ARBA00022741"/>
    </source>
</evidence>
<dbReference type="PANTHER" id="PTHR30580">
    <property type="entry name" value="PRIMOSOMAL PROTEIN N"/>
    <property type="match status" value="1"/>
</dbReference>
<dbReference type="Gene3D" id="3.40.50.300">
    <property type="entry name" value="P-loop containing nucleotide triphosphate hydrolases"/>
    <property type="match status" value="1"/>
</dbReference>
<keyword evidence="3 8" id="KW-0479">Metal-binding</keyword>
<feature type="binding site" evidence="8">
    <location>
        <position position="516"/>
    </location>
    <ligand>
        <name>Zn(2+)</name>
        <dbReference type="ChEBI" id="CHEBI:29105"/>
        <label>2</label>
    </ligand>
</feature>
<feature type="region of interest" description="Disordered" evidence="9">
    <location>
        <begin position="175"/>
        <end position="195"/>
    </location>
</feature>
<evidence type="ECO:0000313" key="12">
    <source>
        <dbReference type="Proteomes" id="UP001597391"/>
    </source>
</evidence>
<keyword evidence="5 8" id="KW-0862">Zinc</keyword>
<feature type="binding site" evidence="8">
    <location>
        <position position="492"/>
    </location>
    <ligand>
        <name>Zn(2+)</name>
        <dbReference type="ChEBI" id="CHEBI:29105"/>
        <label>1</label>
    </ligand>
</feature>
<keyword evidence="6 8" id="KW-0067">ATP-binding</keyword>
<evidence type="ECO:0000256" key="7">
    <source>
        <dbReference type="ARBA" id="ARBA00023125"/>
    </source>
</evidence>
<dbReference type="RefSeq" id="WP_377465101.1">
    <property type="nucleotide sequence ID" value="NZ_JBHUOP010000001.1"/>
</dbReference>
<comment type="subunit">
    <text evidence="8">Component of the replication restart primosome.</text>
</comment>
<evidence type="ECO:0000256" key="6">
    <source>
        <dbReference type="ARBA" id="ARBA00022840"/>
    </source>
</evidence>
<feature type="binding site" evidence="8">
    <location>
        <position position="501"/>
    </location>
    <ligand>
        <name>Zn(2+)</name>
        <dbReference type="ChEBI" id="CHEBI:29105"/>
        <label>2</label>
    </ligand>
</feature>
<evidence type="ECO:0000256" key="5">
    <source>
        <dbReference type="ARBA" id="ARBA00022833"/>
    </source>
</evidence>
<feature type="binding site" evidence="8">
    <location>
        <position position="498"/>
    </location>
    <ligand>
        <name>Zn(2+)</name>
        <dbReference type="ChEBI" id="CHEBI:29105"/>
        <label>2</label>
    </ligand>
</feature>
<accession>A0ABW5XFJ7</accession>
<evidence type="ECO:0000256" key="1">
    <source>
        <dbReference type="ARBA" id="ARBA00022515"/>
    </source>
</evidence>
<comment type="caution">
    <text evidence="8">As this protein does not have any detectable helicase domains, it probably does not have helicase activity.</text>
</comment>
<evidence type="ECO:0000256" key="2">
    <source>
        <dbReference type="ARBA" id="ARBA00022705"/>
    </source>
</evidence>